<dbReference type="Pfam" id="PF18588">
    <property type="entry name" value="WcbI"/>
    <property type="match status" value="1"/>
</dbReference>
<dbReference type="HOGENOM" id="CLU_899531_0_0_6"/>
<accession>D3HMD2</accession>
<gene>
    <name evidence="2" type="ordered locus">LLO_3168</name>
</gene>
<evidence type="ECO:0000313" key="2">
    <source>
        <dbReference type="EMBL" id="CBJ13621.1"/>
    </source>
</evidence>
<evidence type="ECO:0000259" key="1">
    <source>
        <dbReference type="Pfam" id="PF18588"/>
    </source>
</evidence>
<protein>
    <submittedName>
        <fullName evidence="2">Putative capsular polysaccharide biosynthesis protein</fullName>
    </submittedName>
</protein>
<dbReference type="RefSeq" id="WP_012979509.1">
    <property type="nucleotide sequence ID" value="NC_013861.1"/>
</dbReference>
<organism evidence="2 3">
    <name type="scientific">Legionella longbeachae serogroup 1 (strain NSW150)</name>
    <dbReference type="NCBI Taxonomy" id="661367"/>
    <lineage>
        <taxon>Bacteria</taxon>
        <taxon>Pseudomonadati</taxon>
        <taxon>Pseudomonadota</taxon>
        <taxon>Gammaproteobacteria</taxon>
        <taxon>Legionellales</taxon>
        <taxon>Legionellaceae</taxon>
        <taxon>Legionella</taxon>
    </lineage>
</organism>
<dbReference type="GeneID" id="40927352"/>
<dbReference type="AlphaFoldDB" id="D3HMD2"/>
<dbReference type="KEGG" id="llo:LLO_3168"/>
<name>D3HMD2_LEGLN</name>
<dbReference type="EMBL" id="FN650140">
    <property type="protein sequence ID" value="CBJ13621.1"/>
    <property type="molecule type" value="Genomic_DNA"/>
</dbReference>
<proteinExistence type="predicted"/>
<dbReference type="STRING" id="661367.LLO_3168"/>
<evidence type="ECO:0000313" key="3">
    <source>
        <dbReference type="Proteomes" id="UP000001060"/>
    </source>
</evidence>
<sequence length="309" mass="35556">MKKKILSIGSCQSTMILKYLRTQEHFDCNFETSIPAKQVYQMNDEDIEKLHNQICEADILLIQPVTDGYKNQYQIKQPPGALSTKTLVGKLKKNTQVIISPVMFFNAYHPSFFRPGVRFPSDNHDINLMGLFARNASNEVLTSTQIEDVIDEYMEKIYSPEIYSKDELESKAKNAIDSLLKKESDIKTTDYCHEVTFIPIAEFIHRNWQDNLLFSTCNHPTHSLYSYLVKEVGKCLDIPLADLPDLSPHMDDIGTYYKCLDQIVNFDAAAIQPRLKGKETVRDVARLYVNAYNENREQVIELARKLSSR</sequence>
<keyword evidence="3" id="KW-1185">Reference proteome</keyword>
<feature type="domain" description="Polysaccharide biosynthesis enzyme WcbI" evidence="1">
    <location>
        <begin position="8"/>
        <end position="239"/>
    </location>
</feature>
<dbReference type="OrthoDB" id="2544655at2"/>
<dbReference type="Gene3D" id="3.40.50.12080">
    <property type="match status" value="1"/>
</dbReference>
<reference evidence="2 3" key="1">
    <citation type="journal article" date="2010" name="PLoS Genet.">
        <title>Analysis of the Legionella longbeachae genome and transcriptome uncovers unique strategies to cause Legionnaires' disease.</title>
        <authorList>
            <person name="Cazalet C."/>
            <person name="Gomez-Valero L."/>
            <person name="Rusniok C."/>
            <person name="Lomma M."/>
            <person name="Dervins-Ravault D."/>
            <person name="Newton H."/>
            <person name="Sansom F."/>
            <person name="Jarraud S."/>
            <person name="Zidane N."/>
            <person name="Ma L."/>
            <person name="Bouchier C."/>
            <person name="Etienne J."/>
            <person name="Hartland E."/>
            <person name="Buchrieser C."/>
        </authorList>
    </citation>
    <scope>NUCLEOTIDE SEQUENCE [LARGE SCALE GENOMIC DNA]</scope>
    <source>
        <strain evidence="2 3">NSW150</strain>
    </source>
</reference>
<dbReference type="Proteomes" id="UP000001060">
    <property type="component" value="Chromosome"/>
</dbReference>
<dbReference type="InterPro" id="IPR041307">
    <property type="entry name" value="WcbI"/>
</dbReference>